<keyword evidence="2" id="KW-1185">Reference proteome</keyword>
<organism evidence="1 2">
    <name type="scientific">Nitrosomonas oligotropha</name>
    <dbReference type="NCBI Taxonomy" id="42354"/>
    <lineage>
        <taxon>Bacteria</taxon>
        <taxon>Pseudomonadati</taxon>
        <taxon>Pseudomonadota</taxon>
        <taxon>Betaproteobacteria</taxon>
        <taxon>Nitrosomonadales</taxon>
        <taxon>Nitrosomonadaceae</taxon>
        <taxon>Nitrosomonas</taxon>
    </lineage>
</organism>
<evidence type="ECO:0000313" key="1">
    <source>
        <dbReference type="EMBL" id="SEO60384.1"/>
    </source>
</evidence>
<sequence>MEWYQFISAAGLGAIGIKLIDILWLQRVLQQAEKKKWIREQRLRVYSNVAKEVLSLGKASNTREDPFAGYALAAEAMLLTDDLELSRQIELFFTKVSNLYAEGLKQPDDPTCKPEHELEGAYNLVRKESRELVEALRKSINNT</sequence>
<dbReference type="EMBL" id="FODO01000013">
    <property type="protein sequence ID" value="SEO60384.1"/>
    <property type="molecule type" value="Genomic_DNA"/>
</dbReference>
<proteinExistence type="predicted"/>
<dbReference type="STRING" id="42354.SAMN05216333_11314"/>
<protein>
    <submittedName>
        <fullName evidence="1">Uncharacterized protein</fullName>
    </submittedName>
</protein>
<gene>
    <name evidence="1" type="ORF">SAMN05216333_11314</name>
</gene>
<accession>A0A1H8R2K5</accession>
<dbReference type="RefSeq" id="WP_090318714.1">
    <property type="nucleotide sequence ID" value="NZ_FNOE01000011.1"/>
</dbReference>
<reference evidence="2" key="1">
    <citation type="submission" date="2016-10" db="EMBL/GenBank/DDBJ databases">
        <authorList>
            <person name="Varghese N."/>
            <person name="Submissions S."/>
        </authorList>
    </citation>
    <scope>NUCLEOTIDE SEQUENCE [LARGE SCALE GENOMIC DNA]</scope>
    <source>
        <strain evidence="2">Nm76</strain>
    </source>
</reference>
<name>A0A1H8R2K5_9PROT</name>
<dbReference type="Proteomes" id="UP000198814">
    <property type="component" value="Unassembled WGS sequence"/>
</dbReference>
<dbReference type="AlphaFoldDB" id="A0A1H8R2K5"/>
<evidence type="ECO:0000313" key="2">
    <source>
        <dbReference type="Proteomes" id="UP000198814"/>
    </source>
</evidence>